<organism evidence="1 2">
    <name type="scientific">Cichorium intybus</name>
    <name type="common">Chicory</name>
    <dbReference type="NCBI Taxonomy" id="13427"/>
    <lineage>
        <taxon>Eukaryota</taxon>
        <taxon>Viridiplantae</taxon>
        <taxon>Streptophyta</taxon>
        <taxon>Embryophyta</taxon>
        <taxon>Tracheophyta</taxon>
        <taxon>Spermatophyta</taxon>
        <taxon>Magnoliopsida</taxon>
        <taxon>eudicotyledons</taxon>
        <taxon>Gunneridae</taxon>
        <taxon>Pentapetalae</taxon>
        <taxon>asterids</taxon>
        <taxon>campanulids</taxon>
        <taxon>Asterales</taxon>
        <taxon>Asteraceae</taxon>
        <taxon>Cichorioideae</taxon>
        <taxon>Cichorieae</taxon>
        <taxon>Cichoriinae</taxon>
        <taxon>Cichorium</taxon>
    </lineage>
</organism>
<reference evidence="1 2" key="2">
    <citation type="journal article" date="2022" name="Mol. Ecol. Resour.">
        <title>The genomes of chicory, endive, great burdock and yacon provide insights into Asteraceae paleo-polyploidization history and plant inulin production.</title>
        <authorList>
            <person name="Fan W."/>
            <person name="Wang S."/>
            <person name="Wang H."/>
            <person name="Wang A."/>
            <person name="Jiang F."/>
            <person name="Liu H."/>
            <person name="Zhao H."/>
            <person name="Xu D."/>
            <person name="Zhang Y."/>
        </authorList>
    </citation>
    <scope>NUCLEOTIDE SEQUENCE [LARGE SCALE GENOMIC DNA]</scope>
    <source>
        <strain evidence="2">cv. Punajuju</strain>
        <tissue evidence="1">Leaves</tissue>
    </source>
</reference>
<dbReference type="EMBL" id="CM042014">
    <property type="protein sequence ID" value="KAI3724514.1"/>
    <property type="molecule type" value="Genomic_DNA"/>
</dbReference>
<comment type="caution">
    <text evidence="1">The sequence shown here is derived from an EMBL/GenBank/DDBJ whole genome shotgun (WGS) entry which is preliminary data.</text>
</comment>
<name>A0ACB9BRA1_CICIN</name>
<proteinExistence type="predicted"/>
<evidence type="ECO:0000313" key="1">
    <source>
        <dbReference type="EMBL" id="KAI3724514.1"/>
    </source>
</evidence>
<sequence>MSDHEPDDSDTEFVEVDPSGRYGRASRLIGTGTFNVMVIFLDAEASMVEYNQVLQVEIEDYVTTPKPAWAVLSRKHVAKNCTSPQSTPVCIAIFGLMKRDKRIRYESTASDFQTPDPPVEKYEYQAEVSWLMDLIVNSLYSNKEVNASDALDNLRFLIVTDQQLLEGFPKRDESAYDAFGAGVQHIVLTTSLST</sequence>
<accession>A0ACB9BRA1</accession>
<protein>
    <submittedName>
        <fullName evidence="1">Uncharacterized protein</fullName>
    </submittedName>
</protein>
<gene>
    <name evidence="1" type="ORF">L2E82_36294</name>
</gene>
<evidence type="ECO:0000313" key="2">
    <source>
        <dbReference type="Proteomes" id="UP001055811"/>
    </source>
</evidence>
<reference evidence="2" key="1">
    <citation type="journal article" date="2022" name="Mol. Ecol. Resour.">
        <title>The genomes of chicory, endive, great burdock and yacon provide insights into Asteraceae palaeo-polyploidization history and plant inulin production.</title>
        <authorList>
            <person name="Fan W."/>
            <person name="Wang S."/>
            <person name="Wang H."/>
            <person name="Wang A."/>
            <person name="Jiang F."/>
            <person name="Liu H."/>
            <person name="Zhao H."/>
            <person name="Xu D."/>
            <person name="Zhang Y."/>
        </authorList>
    </citation>
    <scope>NUCLEOTIDE SEQUENCE [LARGE SCALE GENOMIC DNA]</scope>
    <source>
        <strain evidence="2">cv. Punajuju</strain>
    </source>
</reference>
<dbReference type="Proteomes" id="UP001055811">
    <property type="component" value="Linkage Group LG06"/>
</dbReference>
<keyword evidence="2" id="KW-1185">Reference proteome</keyword>